<name>A0A917YGT3_9RHOB</name>
<dbReference type="Proteomes" id="UP000598196">
    <property type="component" value="Unassembled WGS sequence"/>
</dbReference>
<keyword evidence="3" id="KW-1185">Reference proteome</keyword>
<comment type="caution">
    <text evidence="2">The sequence shown here is derived from an EMBL/GenBank/DDBJ whole genome shotgun (WGS) entry which is preliminary data.</text>
</comment>
<dbReference type="AlphaFoldDB" id="A0A917YGT3"/>
<organism evidence="2 3">
    <name type="scientific">Gemmobacter aquaticus</name>
    <dbReference type="NCBI Taxonomy" id="490185"/>
    <lineage>
        <taxon>Bacteria</taxon>
        <taxon>Pseudomonadati</taxon>
        <taxon>Pseudomonadota</taxon>
        <taxon>Alphaproteobacteria</taxon>
        <taxon>Rhodobacterales</taxon>
        <taxon>Paracoccaceae</taxon>
        <taxon>Gemmobacter</taxon>
    </lineage>
</organism>
<dbReference type="EMBL" id="BMLP01000001">
    <property type="protein sequence ID" value="GGO24402.1"/>
    <property type="molecule type" value="Genomic_DNA"/>
</dbReference>
<accession>A0A917YGT3</accession>
<gene>
    <name evidence="2" type="ORF">GCM10010991_02740</name>
</gene>
<evidence type="ECO:0000313" key="2">
    <source>
        <dbReference type="EMBL" id="GGO24402.1"/>
    </source>
</evidence>
<sequence length="64" mass="7036">MTDREKTDMQASLETLFTEMQALMGLMPAKHHAEPAEGQDAVAAQARRTTEDEAIEAGFDNMPV</sequence>
<feature type="region of interest" description="Disordered" evidence="1">
    <location>
        <begin position="31"/>
        <end position="64"/>
    </location>
</feature>
<reference evidence="2 3" key="1">
    <citation type="journal article" date="2014" name="Int. J. Syst. Evol. Microbiol.">
        <title>Complete genome sequence of Corynebacterium casei LMG S-19264T (=DSM 44701T), isolated from a smear-ripened cheese.</title>
        <authorList>
            <consortium name="US DOE Joint Genome Institute (JGI-PGF)"/>
            <person name="Walter F."/>
            <person name="Albersmeier A."/>
            <person name="Kalinowski J."/>
            <person name="Ruckert C."/>
        </authorList>
    </citation>
    <scope>NUCLEOTIDE SEQUENCE [LARGE SCALE GENOMIC DNA]</scope>
    <source>
        <strain evidence="2 3">CGMCC 1.7029</strain>
    </source>
</reference>
<evidence type="ECO:0000256" key="1">
    <source>
        <dbReference type="SAM" id="MobiDB-lite"/>
    </source>
</evidence>
<proteinExistence type="predicted"/>
<evidence type="ECO:0000313" key="3">
    <source>
        <dbReference type="Proteomes" id="UP000598196"/>
    </source>
</evidence>
<protein>
    <submittedName>
        <fullName evidence="2">Uncharacterized protein</fullName>
    </submittedName>
</protein>
<dbReference type="RefSeq" id="WP_146285924.1">
    <property type="nucleotide sequence ID" value="NZ_BMLP01000001.1"/>
</dbReference>